<dbReference type="AlphaFoldDB" id="A0A6M3JIE1"/>
<gene>
    <name evidence="2" type="ORF">MM415A01590_0016</name>
    <name evidence="1" type="ORF">MM415A04464_0009</name>
    <name evidence="3" type="ORF">MM415B06176_0004</name>
    <name evidence="4" type="ORF">TM448B02461_0007</name>
</gene>
<dbReference type="EMBL" id="MT142201">
    <property type="protein sequence ID" value="QJA76047.1"/>
    <property type="molecule type" value="Genomic_DNA"/>
</dbReference>
<dbReference type="InterPro" id="IPR038666">
    <property type="entry name" value="SSP1_head-tail_sf"/>
</dbReference>
<evidence type="ECO:0000313" key="1">
    <source>
        <dbReference type="EMBL" id="QJA69596.1"/>
    </source>
</evidence>
<dbReference type="Gene3D" id="2.40.10.270">
    <property type="entry name" value="Bacteriophage SPP1 head-tail adaptor protein"/>
    <property type="match status" value="1"/>
</dbReference>
<name>A0A6M3JIE1_9ZZZZ</name>
<dbReference type="EMBL" id="MT141719">
    <property type="protein sequence ID" value="QJA69596.1"/>
    <property type="molecule type" value="Genomic_DNA"/>
</dbReference>
<dbReference type="InterPro" id="IPR008767">
    <property type="entry name" value="Phage_SPP1_head-tail_adaptor"/>
</dbReference>
<evidence type="ECO:0000313" key="3">
    <source>
        <dbReference type="EMBL" id="QJA97508.1"/>
    </source>
</evidence>
<accession>A0A6M3JIE1</accession>
<dbReference type="Pfam" id="PF05521">
    <property type="entry name" value="Phage_HCP"/>
    <property type="match status" value="1"/>
</dbReference>
<reference evidence="1" key="1">
    <citation type="submission" date="2020-03" db="EMBL/GenBank/DDBJ databases">
        <title>The deep terrestrial virosphere.</title>
        <authorList>
            <person name="Holmfeldt K."/>
            <person name="Nilsson E."/>
            <person name="Simone D."/>
            <person name="Lopez-Fernandez M."/>
            <person name="Wu X."/>
            <person name="de Brujin I."/>
            <person name="Lundin D."/>
            <person name="Andersson A."/>
            <person name="Bertilsson S."/>
            <person name="Dopson M."/>
        </authorList>
    </citation>
    <scope>NUCLEOTIDE SEQUENCE</scope>
    <source>
        <strain evidence="2">MM415A01590</strain>
        <strain evidence="1">MM415A04464</strain>
        <strain evidence="3">MM415B06176</strain>
        <strain evidence="4">TM448B02461</strain>
    </source>
</reference>
<dbReference type="EMBL" id="MT144913">
    <property type="protein sequence ID" value="QJI01293.1"/>
    <property type="molecule type" value="Genomic_DNA"/>
</dbReference>
<organism evidence="1">
    <name type="scientific">viral metagenome</name>
    <dbReference type="NCBI Taxonomy" id="1070528"/>
    <lineage>
        <taxon>unclassified sequences</taxon>
        <taxon>metagenomes</taxon>
        <taxon>organismal metagenomes</taxon>
    </lineage>
</organism>
<evidence type="ECO:0000313" key="4">
    <source>
        <dbReference type="EMBL" id="QJI01293.1"/>
    </source>
</evidence>
<sequence length="111" mass="12308">MRAGRLDRRIILQSFAVGTTGDPTAGTWTTEATVWAERMDARGIERATGSTVAAAEATQAYRIRYRSDVAPTWRINDADELWNITSVAPGERGRDRETILLVSRLDPDDEA</sequence>
<protein>
    <submittedName>
        <fullName evidence="1">Putative head-tail joining protein</fullName>
    </submittedName>
</protein>
<proteinExistence type="predicted"/>
<evidence type="ECO:0000313" key="2">
    <source>
        <dbReference type="EMBL" id="QJA76047.1"/>
    </source>
</evidence>
<dbReference type="EMBL" id="MT143500">
    <property type="protein sequence ID" value="QJA97508.1"/>
    <property type="molecule type" value="Genomic_DNA"/>
</dbReference>